<keyword evidence="6 8" id="KW-0443">Lipid metabolism</keyword>
<keyword evidence="3 8" id="KW-0479">Metal-binding</keyword>
<dbReference type="Pfam" id="PF01648">
    <property type="entry name" value="ACPS"/>
    <property type="match status" value="1"/>
</dbReference>
<feature type="binding site" evidence="8">
    <location>
        <position position="8"/>
    </location>
    <ligand>
        <name>Mg(2+)</name>
        <dbReference type="ChEBI" id="CHEBI:18420"/>
    </ligand>
</feature>
<dbReference type="InterPro" id="IPR002582">
    <property type="entry name" value="ACPS"/>
</dbReference>
<keyword evidence="2 8" id="KW-0808">Transferase</keyword>
<keyword evidence="5 8" id="KW-0460">Magnesium</keyword>
<dbReference type="HAMAP" id="MF_00101">
    <property type="entry name" value="AcpS"/>
    <property type="match status" value="1"/>
</dbReference>
<dbReference type="GO" id="GO:0005737">
    <property type="term" value="C:cytoplasm"/>
    <property type="evidence" value="ECO:0007669"/>
    <property type="project" value="UniProtKB-SubCell"/>
</dbReference>
<keyword evidence="1 8" id="KW-0444">Lipid biosynthesis</keyword>
<reference evidence="10 11" key="1">
    <citation type="submission" date="2019-12" db="EMBL/GenBank/DDBJ databases">
        <title>Lactobacillus hilgardii FLUB.</title>
        <authorList>
            <person name="Gustaw K."/>
        </authorList>
    </citation>
    <scope>NUCLEOTIDE SEQUENCE [LARGE SCALE GENOMIC DNA]</scope>
    <source>
        <strain evidence="10 11">FLUB</strain>
    </source>
</reference>
<feature type="binding site" evidence="8">
    <location>
        <position position="58"/>
    </location>
    <ligand>
        <name>Mg(2+)</name>
        <dbReference type="ChEBI" id="CHEBI:18420"/>
    </ligand>
</feature>
<dbReference type="InterPro" id="IPR008278">
    <property type="entry name" value="4-PPantetheinyl_Trfase_dom"/>
</dbReference>
<evidence type="ECO:0000256" key="7">
    <source>
        <dbReference type="ARBA" id="ARBA00023160"/>
    </source>
</evidence>
<comment type="subcellular location">
    <subcellularLocation>
        <location evidence="8">Cytoplasm</location>
    </subcellularLocation>
</comment>
<evidence type="ECO:0000256" key="2">
    <source>
        <dbReference type="ARBA" id="ARBA00022679"/>
    </source>
</evidence>
<dbReference type="NCBIfam" id="TIGR00556">
    <property type="entry name" value="pantethn_trn"/>
    <property type="match status" value="1"/>
</dbReference>
<dbReference type="NCBIfam" id="TIGR00516">
    <property type="entry name" value="acpS"/>
    <property type="match status" value="1"/>
</dbReference>
<dbReference type="AlphaFoldDB" id="A0A6P1EBC1"/>
<dbReference type="EMBL" id="CP047121">
    <property type="protein sequence ID" value="QHB52511.1"/>
    <property type="molecule type" value="Genomic_DNA"/>
</dbReference>
<evidence type="ECO:0000256" key="3">
    <source>
        <dbReference type="ARBA" id="ARBA00022723"/>
    </source>
</evidence>
<comment type="function">
    <text evidence="8">Transfers the 4'-phosphopantetheine moiety from coenzyme A to a Ser of acyl-carrier-protein.</text>
</comment>
<evidence type="ECO:0000259" key="9">
    <source>
        <dbReference type="Pfam" id="PF01648"/>
    </source>
</evidence>
<keyword evidence="8" id="KW-0963">Cytoplasm</keyword>
<evidence type="ECO:0000256" key="1">
    <source>
        <dbReference type="ARBA" id="ARBA00022516"/>
    </source>
</evidence>
<evidence type="ECO:0000313" key="10">
    <source>
        <dbReference type="EMBL" id="QHB52511.1"/>
    </source>
</evidence>
<feature type="domain" description="4'-phosphopantetheinyl transferase" evidence="9">
    <location>
        <begin position="4"/>
        <end position="103"/>
    </location>
</feature>
<comment type="similarity">
    <text evidence="8">Belongs to the P-Pant transferase superfamily. AcpS family.</text>
</comment>
<dbReference type="SMR" id="A0A6P1EBC1"/>
<dbReference type="GO" id="GO:0008897">
    <property type="term" value="F:holo-[acyl-carrier-protein] synthase activity"/>
    <property type="evidence" value="ECO:0007669"/>
    <property type="project" value="UniProtKB-UniRule"/>
</dbReference>
<dbReference type="GeneID" id="69058713"/>
<dbReference type="SUPFAM" id="SSF56214">
    <property type="entry name" value="4'-phosphopantetheinyl transferase"/>
    <property type="match status" value="1"/>
</dbReference>
<dbReference type="Gene3D" id="3.90.470.20">
    <property type="entry name" value="4'-phosphopantetheinyl transferase domain"/>
    <property type="match status" value="1"/>
</dbReference>
<evidence type="ECO:0000313" key="11">
    <source>
        <dbReference type="Proteomes" id="UP000465035"/>
    </source>
</evidence>
<gene>
    <name evidence="8" type="primary">acpS</name>
    <name evidence="10" type="ORF">GQR93_10070</name>
</gene>
<keyword evidence="7 8" id="KW-0275">Fatty acid biosynthesis</keyword>
<evidence type="ECO:0000256" key="4">
    <source>
        <dbReference type="ARBA" id="ARBA00022832"/>
    </source>
</evidence>
<organism evidence="10 11">
    <name type="scientific">Lentilactobacillus hilgardii</name>
    <name type="common">Lactobacillus hilgardii</name>
    <dbReference type="NCBI Taxonomy" id="1588"/>
    <lineage>
        <taxon>Bacteria</taxon>
        <taxon>Bacillati</taxon>
        <taxon>Bacillota</taxon>
        <taxon>Bacilli</taxon>
        <taxon>Lactobacillales</taxon>
        <taxon>Lactobacillaceae</taxon>
        <taxon>Lentilactobacillus</taxon>
    </lineage>
</organism>
<dbReference type="GO" id="GO:0006633">
    <property type="term" value="P:fatty acid biosynthetic process"/>
    <property type="evidence" value="ECO:0007669"/>
    <property type="project" value="UniProtKB-UniRule"/>
</dbReference>
<protein>
    <recommendedName>
        <fullName evidence="8">Holo-[acyl-carrier-protein] synthase</fullName>
        <shortName evidence="8">Holo-ACP synthase</shortName>
        <ecNumber evidence="8">2.7.8.7</ecNumber>
    </recommendedName>
    <alternativeName>
        <fullName evidence="8">4'-phosphopantetheinyl transferase AcpS</fullName>
    </alternativeName>
</protein>
<keyword evidence="4 8" id="KW-0276">Fatty acid metabolism</keyword>
<dbReference type="InterPro" id="IPR004568">
    <property type="entry name" value="Ppantetheine-prot_Trfase_dom"/>
</dbReference>
<comment type="catalytic activity">
    <reaction evidence="8">
        <text>apo-[ACP] + CoA = holo-[ACP] + adenosine 3',5'-bisphosphate + H(+)</text>
        <dbReference type="Rhea" id="RHEA:12068"/>
        <dbReference type="Rhea" id="RHEA-COMP:9685"/>
        <dbReference type="Rhea" id="RHEA-COMP:9690"/>
        <dbReference type="ChEBI" id="CHEBI:15378"/>
        <dbReference type="ChEBI" id="CHEBI:29999"/>
        <dbReference type="ChEBI" id="CHEBI:57287"/>
        <dbReference type="ChEBI" id="CHEBI:58343"/>
        <dbReference type="ChEBI" id="CHEBI:64479"/>
        <dbReference type="EC" id="2.7.8.7"/>
    </reaction>
</comment>
<comment type="cofactor">
    <cofactor evidence="8">
        <name>Mg(2+)</name>
        <dbReference type="ChEBI" id="CHEBI:18420"/>
    </cofactor>
</comment>
<dbReference type="InterPro" id="IPR037143">
    <property type="entry name" value="4-PPantetheinyl_Trfase_dom_sf"/>
</dbReference>
<proteinExistence type="inferred from homology"/>
<accession>A0A6P1EBC1</accession>
<dbReference type="RefSeq" id="WP_003554997.1">
    <property type="nucleotide sequence ID" value="NZ_CABKOL010000099.1"/>
</dbReference>
<dbReference type="Proteomes" id="UP000465035">
    <property type="component" value="Chromosome"/>
</dbReference>
<name>A0A6P1EBC1_LENHI</name>
<dbReference type="EC" id="2.7.8.7" evidence="8"/>
<evidence type="ECO:0000256" key="8">
    <source>
        <dbReference type="HAMAP-Rule" id="MF_00101"/>
    </source>
</evidence>
<sequence>MIAGLGIDITDIYRIKAAIAHNAHFVARILTASEIEQLTDFSEKRKVEYIAGRFSAKESYSKAFGSGLGSAVRFHDLTIIDDSKGKPIVLEHPFNGKAFVSISHTDDIVMTEVILERVEDKK</sequence>
<dbReference type="GO" id="GO:0000287">
    <property type="term" value="F:magnesium ion binding"/>
    <property type="evidence" value="ECO:0007669"/>
    <property type="project" value="UniProtKB-UniRule"/>
</dbReference>
<evidence type="ECO:0000256" key="6">
    <source>
        <dbReference type="ARBA" id="ARBA00023098"/>
    </source>
</evidence>
<evidence type="ECO:0000256" key="5">
    <source>
        <dbReference type="ARBA" id="ARBA00022842"/>
    </source>
</evidence>